<evidence type="ECO:0000313" key="5">
    <source>
        <dbReference type="Proteomes" id="UP000028012"/>
    </source>
</evidence>
<dbReference type="PANTHER" id="PTHR30007">
    <property type="entry name" value="PHP DOMAIN PROTEIN"/>
    <property type="match status" value="1"/>
</dbReference>
<feature type="region of interest" description="Disordered" evidence="1">
    <location>
        <begin position="70"/>
        <end position="102"/>
    </location>
</feature>
<evidence type="ECO:0000259" key="3">
    <source>
        <dbReference type="Pfam" id="PF13340"/>
    </source>
</evidence>
<gene>
    <name evidence="4" type="ORF">GW15_0222105</name>
</gene>
<dbReference type="Pfam" id="PF01609">
    <property type="entry name" value="DDE_Tnp_1"/>
    <property type="match status" value="1"/>
</dbReference>
<dbReference type="Proteomes" id="UP000028012">
    <property type="component" value="Unassembled WGS sequence"/>
</dbReference>
<dbReference type="AlphaFoldDB" id="A0A098PU95"/>
<comment type="caution">
    <text evidence="4">The sequence shown here is derived from an EMBL/GenBank/DDBJ whole genome shotgun (WGS) entry which is preliminary data.</text>
</comment>
<dbReference type="Pfam" id="PF13340">
    <property type="entry name" value="DUF4096"/>
    <property type="match status" value="1"/>
</dbReference>
<feature type="domain" description="Insertion element IS402-like" evidence="3">
    <location>
        <begin position="5"/>
        <end position="61"/>
    </location>
</feature>
<reference evidence="4 5" key="1">
    <citation type="submission" date="2014-09" db="EMBL/GenBank/DDBJ databases">
        <title>A draft genome sequence for Xanthomonas axonopodis pv. vasculorum NCPPB 900.</title>
        <authorList>
            <person name="Harrison J."/>
            <person name="Studholme D.J."/>
        </authorList>
    </citation>
    <scope>NUCLEOTIDE SEQUENCE [LARGE SCALE GENOMIC DNA]</scope>
    <source>
        <strain evidence="4 5">NCPPB 900</strain>
    </source>
</reference>
<evidence type="ECO:0000256" key="1">
    <source>
        <dbReference type="SAM" id="MobiDB-lite"/>
    </source>
</evidence>
<feature type="non-terminal residue" evidence="4">
    <location>
        <position position="197"/>
    </location>
</feature>
<dbReference type="RefSeq" id="WP_042825321.1">
    <property type="nucleotide sequence ID" value="NZ_KN173642.1"/>
</dbReference>
<accession>A0A098PU95</accession>
<dbReference type="GO" id="GO:0003677">
    <property type="term" value="F:DNA binding"/>
    <property type="evidence" value="ECO:0007669"/>
    <property type="project" value="InterPro"/>
</dbReference>
<dbReference type="GO" id="GO:0006313">
    <property type="term" value="P:DNA transposition"/>
    <property type="evidence" value="ECO:0007669"/>
    <property type="project" value="InterPro"/>
</dbReference>
<dbReference type="STRING" id="325777.GW15_0222105"/>
<name>A0A098PU95_9XANT</name>
<sequence>ENEGGRGLPPRISRRVLVDACCYVVRSGGSWRMLPRHFPRWQNVYRTFCRWSEQGKFEQMHDRLRAQWREREGKNAEPTAAVIDAQSTRGSPQGGESGYDAGKKIKGRKRHLVVDTLGLLLAVSITAASVQDREGAHPVVERAMEKYPGIQALYADSGYAGQCAQTVSQCHDIRVQIVRHPGNKNVGRWIGPEQPDL</sequence>
<evidence type="ECO:0000259" key="2">
    <source>
        <dbReference type="Pfam" id="PF01609"/>
    </source>
</evidence>
<protein>
    <submittedName>
        <fullName evidence="4">Transposase</fullName>
    </submittedName>
</protein>
<dbReference type="EMBL" id="JPHD02000161">
    <property type="protein sequence ID" value="KGE50276.1"/>
    <property type="molecule type" value="Genomic_DNA"/>
</dbReference>
<dbReference type="PANTHER" id="PTHR30007:SF0">
    <property type="entry name" value="TRANSPOSASE"/>
    <property type="match status" value="1"/>
</dbReference>
<evidence type="ECO:0000313" key="4">
    <source>
        <dbReference type="EMBL" id="KGE50276.1"/>
    </source>
</evidence>
<dbReference type="eggNOG" id="COG3293">
    <property type="taxonomic scope" value="Bacteria"/>
</dbReference>
<dbReference type="InterPro" id="IPR025161">
    <property type="entry name" value="IS402-like_dom"/>
</dbReference>
<feature type="domain" description="Transposase IS4-like" evidence="2">
    <location>
        <begin position="78"/>
        <end position="171"/>
    </location>
</feature>
<organism evidence="4 5">
    <name type="scientific">Xanthomonas axonopodis pv. vasculorum</name>
    <dbReference type="NCBI Taxonomy" id="325777"/>
    <lineage>
        <taxon>Bacteria</taxon>
        <taxon>Pseudomonadati</taxon>
        <taxon>Pseudomonadota</taxon>
        <taxon>Gammaproteobacteria</taxon>
        <taxon>Lysobacterales</taxon>
        <taxon>Lysobacteraceae</taxon>
        <taxon>Xanthomonas</taxon>
    </lineage>
</organism>
<dbReference type="InterPro" id="IPR002559">
    <property type="entry name" value="Transposase_11"/>
</dbReference>
<proteinExistence type="predicted"/>
<dbReference type="GO" id="GO:0004803">
    <property type="term" value="F:transposase activity"/>
    <property type="evidence" value="ECO:0007669"/>
    <property type="project" value="InterPro"/>
</dbReference>
<feature type="non-terminal residue" evidence="4">
    <location>
        <position position="1"/>
    </location>
</feature>
<dbReference type="NCBIfam" id="NF033580">
    <property type="entry name" value="transpos_IS5_3"/>
    <property type="match status" value="1"/>
</dbReference>